<feature type="region of interest" description="Disordered" evidence="1">
    <location>
        <begin position="117"/>
        <end position="175"/>
    </location>
</feature>
<dbReference type="EMBL" id="CAWUOM010000129">
    <property type="protein sequence ID" value="CAK7273307.1"/>
    <property type="molecule type" value="Genomic_DNA"/>
</dbReference>
<sequence>MPSHAPLSLRDGRIRSSSVHQGGEPIYYSNEEIELLHEVVALAQDILPTLPKRDRLPNNALFHAADIIFPRYGVDPDTDDKLIRIIFMVGGMRSPDNLLDRFRTVLGGMGIELEYIPDHDNQDDFNEGEPGADTVNAYSQSHRRSDLRASPPSSHPPSPHMTVHSTAPSLNDGTLPVAQHVNGRRRRNSDSIAELVSAAAEDRLDAALRQNSQPKFQSQRSNPSLVHQHHRRQSDSLAVPLRNYKEHFDLQDKPRLSQPPSKPHNQASHKQRHIDPWLSQVPSYSAAFDKDEHARSLERAQIAEVDREEFDPDKDVPFVDDYTRSLDVLLASAPQRQHHQQQNGALPERIGISIGANSYAHLRLTHNYPHYQQLPIRPHEIGAEYGNTHDALSNSAHSSIQAAGSWTEPQSPRSRVSSLVTDSRGLKGASDTTIQDEPESEPAPKVDPFIMAKVADTYFMRLAFLDGVAIDAWRTTAAAHLERKQYAAQMDRELALSEALVVWSKAAGGHIDYTARTLEAGPLLAESLRDGHVPGESYQSPAAEHQKLGAQEFQNVDEAIEEDESDDETAAQYRQKQDERDKLMQRAARVYAITTMFNGVTHWCAMAKEETSRTKVARRHLLRRKVFGAWRDQMDIDHAKAERIALGWAIRRWTSALHAVQAENAQLAVQFYRRNLVIDTFWTWFRTHQEQSAEAWASNSLKKKAVETWYQSTTAAVSTDATAAHLARKSLLLTETARWIEQTESQTLTFLSIEEHENETYMRAALQDWSKEAFCRRQLRAIQETNESRSKAAAFSIWCRGTIDAQHRASQLDLDIVDDYTTHWRCETRLSLFRADSEYDLKADAVHSWVCAEKLAFFLRYRNERLLRKVCIAIKATFGNGQPGQHGEQEKEDRLARTADILNKTDACLSLVSAFRDLHEKREALDQIAEYLDHEAMATTCLGLWTAAVAEHHVIDKMARRGAFYVGTANALSGWSAHAQRVRKERLRTAYHTFRRGIKRQSAAKFLADWRNATLRQGSAVRGSGAYATADNLCYPHTIFTTLNHWILETNVCLFQQSVAAEADTELYLSRWRLQLAECEELGAAAAEHVTITQLTGRWDDWELQAVQAQARDHTASALLEKNDRRLGRRVLAVWQQELADQVYLVPVGPDEDYRTSFASSFGPRWRGEESRGSNIGGYSASLGYGTYSRAGAGIKRFGASLLSPLDPDKIENAHKSAPMARPITESVQMMAQRPFNDRSGRPASGGNYSHPPPGIDAPPGEAMPQPPHPPSSGTRQLRRLYRSTGTAPYRHEEQGDPSGRNRQAQQPKTFRASSSPETIETPARTTPYSTSHHLLQQRLQTAVQLADSVRLGPMSEFDEVEAVVGAELGEDNLGLRDYDDADVSSEGDEFPDLGFDKNFVPPLARDHHKLLYPNALHTLDTPTRPLFRPGSSERMAVPIISSSQRPLPTQVHSNLRFAATANTATPVDIGTHPTNVGSFSMPGDHMLATFRPDYPGLRKSAIVGAATASRAAYSSVLDPVTTTPMGPLSSPFERRLRATYGEEAGKVRRSYNNAYSNEDYSVGQHAPLATATPLRRLPLRASLAASTATARTGARVTFAEMDRDQVDE</sequence>
<protein>
    <recommendedName>
        <fullName evidence="2">Sfi1 spindle body domain-containing protein</fullName>
    </recommendedName>
</protein>
<feature type="compositionally biased region" description="Polar residues" evidence="1">
    <location>
        <begin position="163"/>
        <end position="172"/>
    </location>
</feature>
<evidence type="ECO:0000313" key="4">
    <source>
        <dbReference type="Proteomes" id="UP001642501"/>
    </source>
</evidence>
<feature type="domain" description="Sfi1 spindle body" evidence="2">
    <location>
        <begin position="569"/>
        <end position="1137"/>
    </location>
</feature>
<evidence type="ECO:0000313" key="3">
    <source>
        <dbReference type="EMBL" id="CAK7273307.1"/>
    </source>
</evidence>
<feature type="compositionally biased region" description="Polar residues" evidence="1">
    <location>
        <begin position="396"/>
        <end position="421"/>
    </location>
</feature>
<comment type="caution">
    <text evidence="3">The sequence shown here is derived from an EMBL/GenBank/DDBJ whole genome shotgun (WGS) entry which is preliminary data.</text>
</comment>
<dbReference type="InterPro" id="IPR013665">
    <property type="entry name" value="Sfi1_dom"/>
</dbReference>
<name>A0ABP0DYQ1_9PEZI</name>
<feature type="region of interest" description="Disordered" evidence="1">
    <location>
        <begin position="396"/>
        <end position="444"/>
    </location>
</feature>
<gene>
    <name evidence="3" type="ORF">SEPCBS57363_005588</name>
</gene>
<feature type="region of interest" description="Disordered" evidence="1">
    <location>
        <begin position="1288"/>
        <end position="1334"/>
    </location>
</feature>
<dbReference type="Proteomes" id="UP001642501">
    <property type="component" value="Unassembled WGS sequence"/>
</dbReference>
<accession>A0ABP0DYQ1</accession>
<evidence type="ECO:0000256" key="1">
    <source>
        <dbReference type="SAM" id="MobiDB-lite"/>
    </source>
</evidence>
<feature type="region of interest" description="Disordered" evidence="1">
    <location>
        <begin position="211"/>
        <end position="239"/>
    </location>
</feature>
<feature type="region of interest" description="Disordered" evidence="1">
    <location>
        <begin position="1236"/>
        <end position="1276"/>
    </location>
</feature>
<feature type="region of interest" description="Disordered" evidence="1">
    <location>
        <begin position="1"/>
        <end position="21"/>
    </location>
</feature>
<keyword evidence="4" id="KW-1185">Reference proteome</keyword>
<feature type="compositionally biased region" description="Polar residues" evidence="1">
    <location>
        <begin position="211"/>
        <end position="225"/>
    </location>
</feature>
<reference evidence="3 4" key="1">
    <citation type="submission" date="2024-01" db="EMBL/GenBank/DDBJ databases">
        <authorList>
            <person name="Allen C."/>
            <person name="Tagirdzhanova G."/>
        </authorList>
    </citation>
    <scope>NUCLEOTIDE SEQUENCE [LARGE SCALE GENOMIC DNA]</scope>
    <source>
        <strain evidence="3 4">CBS 573.63</strain>
    </source>
</reference>
<feature type="compositionally biased region" description="Polar residues" evidence="1">
    <location>
        <begin position="1301"/>
        <end position="1334"/>
    </location>
</feature>
<evidence type="ECO:0000259" key="2">
    <source>
        <dbReference type="Pfam" id="PF08457"/>
    </source>
</evidence>
<dbReference type="Pfam" id="PF08457">
    <property type="entry name" value="Sfi1"/>
    <property type="match status" value="1"/>
</dbReference>
<organism evidence="3 4">
    <name type="scientific">Sporothrix epigloea</name>
    <dbReference type="NCBI Taxonomy" id="1892477"/>
    <lineage>
        <taxon>Eukaryota</taxon>
        <taxon>Fungi</taxon>
        <taxon>Dikarya</taxon>
        <taxon>Ascomycota</taxon>
        <taxon>Pezizomycotina</taxon>
        <taxon>Sordariomycetes</taxon>
        <taxon>Sordariomycetidae</taxon>
        <taxon>Ophiostomatales</taxon>
        <taxon>Ophiostomataceae</taxon>
        <taxon>Sporothrix</taxon>
    </lineage>
</organism>
<feature type="region of interest" description="Disordered" evidence="1">
    <location>
        <begin position="252"/>
        <end position="275"/>
    </location>
</feature>
<proteinExistence type="predicted"/>